<evidence type="ECO:0000256" key="6">
    <source>
        <dbReference type="ARBA" id="ARBA00022847"/>
    </source>
</evidence>
<dbReference type="EMBL" id="VSSQ01142707">
    <property type="protein sequence ID" value="MPN63376.1"/>
    <property type="molecule type" value="Genomic_DNA"/>
</dbReference>
<proteinExistence type="inferred from homology"/>
<keyword evidence="11" id="KW-0739">Sodium transport</keyword>
<keyword evidence="5 12" id="KW-0812">Transmembrane</keyword>
<dbReference type="AlphaFoldDB" id="A0A645JIW8"/>
<evidence type="ECO:0000256" key="3">
    <source>
        <dbReference type="ARBA" id="ARBA00022448"/>
    </source>
</evidence>
<name>A0A645JIW8_9ZZZZ</name>
<dbReference type="PANTHER" id="PTHR48086:SF3">
    <property type="entry name" value="SODIUM_PROLINE SYMPORTER"/>
    <property type="match status" value="1"/>
</dbReference>
<evidence type="ECO:0000256" key="1">
    <source>
        <dbReference type="ARBA" id="ARBA00004651"/>
    </source>
</evidence>
<evidence type="ECO:0000256" key="11">
    <source>
        <dbReference type="ARBA" id="ARBA00023201"/>
    </source>
</evidence>
<feature type="transmembrane region" description="Helical" evidence="12">
    <location>
        <begin position="30"/>
        <end position="49"/>
    </location>
</feature>
<comment type="similarity">
    <text evidence="2">Belongs to the sodium:solute symporter (SSF) (TC 2.A.21) family.</text>
</comment>
<evidence type="ECO:0000256" key="7">
    <source>
        <dbReference type="ARBA" id="ARBA00022989"/>
    </source>
</evidence>
<feature type="transmembrane region" description="Helical" evidence="12">
    <location>
        <begin position="81"/>
        <end position="101"/>
    </location>
</feature>
<protein>
    <submittedName>
        <fullName evidence="13">Osmoregulated proline transporter OpuE</fullName>
    </submittedName>
</protein>
<comment type="subcellular location">
    <subcellularLocation>
        <location evidence="1">Cell membrane</location>
        <topology evidence="1">Multi-pass membrane protein</topology>
    </subcellularLocation>
</comment>
<evidence type="ECO:0000256" key="4">
    <source>
        <dbReference type="ARBA" id="ARBA00022475"/>
    </source>
</evidence>
<comment type="caution">
    <text evidence="13">The sequence shown here is derived from an EMBL/GenBank/DDBJ whole genome shotgun (WGS) entry which is preliminary data.</text>
</comment>
<keyword evidence="3" id="KW-0813">Transport</keyword>
<dbReference type="PROSITE" id="PS00457">
    <property type="entry name" value="NA_SOLUT_SYMP_2"/>
    <property type="match status" value="1"/>
</dbReference>
<keyword evidence="6" id="KW-0769">Symport</keyword>
<dbReference type="Gene3D" id="1.20.1730.10">
    <property type="entry name" value="Sodium/glucose cotransporter"/>
    <property type="match status" value="1"/>
</dbReference>
<keyword evidence="7 12" id="KW-1133">Transmembrane helix</keyword>
<keyword evidence="9" id="KW-0406">Ion transport</keyword>
<accession>A0A645JIW8</accession>
<dbReference type="InterPro" id="IPR001734">
    <property type="entry name" value="Na/solute_symporter"/>
</dbReference>
<dbReference type="GO" id="GO:0005886">
    <property type="term" value="C:plasma membrane"/>
    <property type="evidence" value="ECO:0007669"/>
    <property type="project" value="UniProtKB-SubCell"/>
</dbReference>
<dbReference type="PROSITE" id="PS50283">
    <property type="entry name" value="NA_SOLUT_SYMP_3"/>
    <property type="match status" value="1"/>
</dbReference>
<dbReference type="InterPro" id="IPR038377">
    <property type="entry name" value="Na/Glc_symporter_sf"/>
</dbReference>
<evidence type="ECO:0000256" key="8">
    <source>
        <dbReference type="ARBA" id="ARBA00023053"/>
    </source>
</evidence>
<gene>
    <name evidence="13" type="primary">opuE_16</name>
    <name evidence="13" type="ORF">SDC9_211134</name>
</gene>
<reference evidence="13" key="1">
    <citation type="submission" date="2019-08" db="EMBL/GenBank/DDBJ databases">
        <authorList>
            <person name="Kucharzyk K."/>
            <person name="Murdoch R.W."/>
            <person name="Higgins S."/>
            <person name="Loffler F."/>
        </authorList>
    </citation>
    <scope>NUCLEOTIDE SEQUENCE</scope>
</reference>
<evidence type="ECO:0000256" key="10">
    <source>
        <dbReference type="ARBA" id="ARBA00023136"/>
    </source>
</evidence>
<keyword evidence="10 12" id="KW-0472">Membrane</keyword>
<evidence type="ECO:0000256" key="5">
    <source>
        <dbReference type="ARBA" id="ARBA00022692"/>
    </source>
</evidence>
<sequence>MSRITVIVITIIAIFLAMHPTSSIFDVVSYAWAGFGATFGPVIIAALFWRRATRKGAIAAMVGGGLTVIIWKQLSGGLFDVYELLPGFILASLLMILFSLLDKNPDKDMLAEYDAYMAIED</sequence>
<evidence type="ECO:0000313" key="13">
    <source>
        <dbReference type="EMBL" id="MPN63376.1"/>
    </source>
</evidence>
<organism evidence="13">
    <name type="scientific">bioreactor metagenome</name>
    <dbReference type="NCBI Taxonomy" id="1076179"/>
    <lineage>
        <taxon>unclassified sequences</taxon>
        <taxon>metagenomes</taxon>
        <taxon>ecological metagenomes</taxon>
    </lineage>
</organism>
<dbReference type="GO" id="GO:0006814">
    <property type="term" value="P:sodium ion transport"/>
    <property type="evidence" value="ECO:0007669"/>
    <property type="project" value="UniProtKB-KW"/>
</dbReference>
<dbReference type="GO" id="GO:0046942">
    <property type="term" value="P:carboxylic acid transport"/>
    <property type="evidence" value="ECO:0007669"/>
    <property type="project" value="UniProtKB-ARBA"/>
</dbReference>
<feature type="transmembrane region" description="Helical" evidence="12">
    <location>
        <begin position="56"/>
        <end position="75"/>
    </location>
</feature>
<dbReference type="InterPro" id="IPR050277">
    <property type="entry name" value="Sodium:Solute_Symporter"/>
</dbReference>
<dbReference type="InterPro" id="IPR018212">
    <property type="entry name" value="Na/solute_symporter_CS"/>
</dbReference>
<dbReference type="PANTHER" id="PTHR48086">
    <property type="entry name" value="SODIUM/PROLINE SYMPORTER-RELATED"/>
    <property type="match status" value="1"/>
</dbReference>
<dbReference type="Pfam" id="PF00474">
    <property type="entry name" value="SSF"/>
    <property type="match status" value="1"/>
</dbReference>
<evidence type="ECO:0000256" key="12">
    <source>
        <dbReference type="SAM" id="Phobius"/>
    </source>
</evidence>
<evidence type="ECO:0000256" key="2">
    <source>
        <dbReference type="ARBA" id="ARBA00006434"/>
    </source>
</evidence>
<keyword evidence="4" id="KW-1003">Cell membrane</keyword>
<keyword evidence="8" id="KW-0915">Sodium</keyword>
<dbReference type="GO" id="GO:0015293">
    <property type="term" value="F:symporter activity"/>
    <property type="evidence" value="ECO:0007669"/>
    <property type="project" value="UniProtKB-KW"/>
</dbReference>
<evidence type="ECO:0000256" key="9">
    <source>
        <dbReference type="ARBA" id="ARBA00023065"/>
    </source>
</evidence>